<evidence type="ECO:0000313" key="2">
    <source>
        <dbReference type="Proteomes" id="UP000479000"/>
    </source>
</evidence>
<accession>A0A6H5G059</accession>
<name>A0A6H5G059_9HEMI</name>
<keyword evidence="2" id="KW-1185">Reference proteome</keyword>
<dbReference type="EMBL" id="CADCXU010003135">
    <property type="protein sequence ID" value="CAA9995155.1"/>
    <property type="molecule type" value="Genomic_DNA"/>
</dbReference>
<reference evidence="1 2" key="1">
    <citation type="submission" date="2020-02" db="EMBL/GenBank/DDBJ databases">
        <authorList>
            <person name="Ferguson B K."/>
        </authorList>
    </citation>
    <scope>NUCLEOTIDE SEQUENCE [LARGE SCALE GENOMIC DNA]</scope>
</reference>
<gene>
    <name evidence="1" type="ORF">NTEN_LOCUS1946</name>
</gene>
<organism evidence="1 2">
    <name type="scientific">Nesidiocoris tenuis</name>
    <dbReference type="NCBI Taxonomy" id="355587"/>
    <lineage>
        <taxon>Eukaryota</taxon>
        <taxon>Metazoa</taxon>
        <taxon>Ecdysozoa</taxon>
        <taxon>Arthropoda</taxon>
        <taxon>Hexapoda</taxon>
        <taxon>Insecta</taxon>
        <taxon>Pterygota</taxon>
        <taxon>Neoptera</taxon>
        <taxon>Paraneoptera</taxon>
        <taxon>Hemiptera</taxon>
        <taxon>Heteroptera</taxon>
        <taxon>Panheteroptera</taxon>
        <taxon>Cimicomorpha</taxon>
        <taxon>Miridae</taxon>
        <taxon>Dicyphina</taxon>
        <taxon>Nesidiocoris</taxon>
    </lineage>
</organism>
<proteinExistence type="predicted"/>
<dbReference type="AlphaFoldDB" id="A0A6H5G059"/>
<sequence length="551" mass="64002">MATIFYGNTKLKQKEIFERKIQKQGLHLIGFAIESFGNFESSLNSCVSLTRKNSRKKSIPFLVGGTFSITTNNSYRDANVIPYSSSAIRKKIIRNRGKGLKDVMIFKRKVLRRKGQAKGLHLYPKEDSIAFDRRSRQKICTWTTQLRRKGREHIKENEEDEDEAEKKKIYKETPVVRTRSVLISNFHSSELNWLLEAHFTELRQLYRTTWSRPTAKRSSQIVAVSPLPGKPIRQLITKLYRADKVLPHFSLKEHKELLMPLHWGTGIGIEIHNRMIGRSSGHYRCSKSFAKEKNERYPRTYICNNIVFSSSSRRSLSSSLISSSNFQFQLKWCSSDTHLIQRKTITASAATINVLQRGVTGSYRVALRKEKQAVEGETFNLKKDFLENVHCLHVMDFGGERRSSIVTLYLAKRFRLEGHRKSKMVTGCWRDAWLSISRTVQKNWVAPKHNDGFRNLQHEVKFEFSNSIMSITWVSKKITAHNRQRKGSIIDRQKRTGQGFSYEYECMTMTSPECDAKMDQAVPFRRNNLRESLNGRIRKVPTKITTDIRYC</sequence>
<dbReference type="Proteomes" id="UP000479000">
    <property type="component" value="Unassembled WGS sequence"/>
</dbReference>
<protein>
    <submittedName>
        <fullName evidence="1">Uncharacterized protein</fullName>
    </submittedName>
</protein>
<evidence type="ECO:0000313" key="1">
    <source>
        <dbReference type="EMBL" id="CAA9995155.1"/>
    </source>
</evidence>